<gene>
    <name evidence="2" type="ORF">GCM10025770_02210</name>
</gene>
<comment type="caution">
    <text evidence="2">The sequence shown here is derived from an EMBL/GenBank/DDBJ whole genome shotgun (WGS) entry which is preliminary data.</text>
</comment>
<dbReference type="EMBL" id="BAABLD010000002">
    <property type="protein sequence ID" value="GAA5158107.1"/>
    <property type="molecule type" value="Genomic_DNA"/>
</dbReference>
<dbReference type="Gene3D" id="2.30.110.10">
    <property type="entry name" value="Electron Transport, Fmn-binding Protein, Chain A"/>
    <property type="match status" value="1"/>
</dbReference>
<reference evidence="3" key="1">
    <citation type="journal article" date="2019" name="Int. J. Syst. Evol. Microbiol.">
        <title>The Global Catalogue of Microorganisms (GCM) 10K type strain sequencing project: providing services to taxonomists for standard genome sequencing and annotation.</title>
        <authorList>
            <consortium name="The Broad Institute Genomics Platform"/>
            <consortium name="The Broad Institute Genome Sequencing Center for Infectious Disease"/>
            <person name="Wu L."/>
            <person name="Ma J."/>
        </authorList>
    </citation>
    <scope>NUCLEOTIDE SEQUENCE [LARGE SCALE GENOMIC DNA]</scope>
    <source>
        <strain evidence="3">JCM 18715</strain>
    </source>
</reference>
<evidence type="ECO:0008006" key="4">
    <source>
        <dbReference type="Google" id="ProtNLM"/>
    </source>
</evidence>
<evidence type="ECO:0000256" key="1">
    <source>
        <dbReference type="SAM" id="MobiDB-lite"/>
    </source>
</evidence>
<proteinExistence type="predicted"/>
<keyword evidence="3" id="KW-1185">Reference proteome</keyword>
<dbReference type="InterPro" id="IPR012349">
    <property type="entry name" value="Split_barrel_FMN-bd"/>
</dbReference>
<evidence type="ECO:0000313" key="2">
    <source>
        <dbReference type="EMBL" id="GAA5158107.1"/>
    </source>
</evidence>
<organism evidence="2 3">
    <name type="scientific">Viridibacterium curvum</name>
    <dbReference type="NCBI Taxonomy" id="1101404"/>
    <lineage>
        <taxon>Bacteria</taxon>
        <taxon>Pseudomonadati</taxon>
        <taxon>Pseudomonadota</taxon>
        <taxon>Betaproteobacteria</taxon>
        <taxon>Rhodocyclales</taxon>
        <taxon>Rhodocyclaceae</taxon>
        <taxon>Viridibacterium</taxon>
    </lineage>
</organism>
<accession>A0ABP9Q7K5</accession>
<protein>
    <recommendedName>
        <fullName evidence="4">Pyridoxamine 5'-phosphate oxidase putative domain-containing protein</fullName>
    </recommendedName>
</protein>
<name>A0ABP9Q7K5_9RHOO</name>
<feature type="region of interest" description="Disordered" evidence="1">
    <location>
        <begin position="1"/>
        <end position="39"/>
    </location>
</feature>
<dbReference type="Proteomes" id="UP001500547">
    <property type="component" value="Unassembled WGS sequence"/>
</dbReference>
<sequence length="220" mass="23780">MHEQYWQGHPFKQPAPAAGFEQLRPPAPPDLPSRADDKAGQLRFNGGQPCCQCHRNSIHPMSAAPLISDELAAFVHKGVSLAVASRDANLQPSMARAYGCHISPDRRRVTLIVSQRQSAALIADITACGQIALAITEPTTHRTYQLKGKDAAVVPLRPFDHASCDAHLKAFVAEVMPLGFSEELLSTVMDTRIGDRVAISFTPHEVFSQTPGQTAGARLA</sequence>
<evidence type="ECO:0000313" key="3">
    <source>
        <dbReference type="Proteomes" id="UP001500547"/>
    </source>
</evidence>